<dbReference type="PANTHER" id="PTHR46517">
    <property type="entry name" value="FRUCTOSE-2,6-BISPHOSPHATASE TIGAR"/>
    <property type="match status" value="1"/>
</dbReference>
<proteinExistence type="predicted"/>
<dbReference type="CDD" id="cd07067">
    <property type="entry name" value="HP_PGM_like"/>
    <property type="match status" value="1"/>
</dbReference>
<dbReference type="PANTHER" id="PTHR46517:SF1">
    <property type="entry name" value="FRUCTOSE-2,6-BISPHOSPHATASE TIGAR"/>
    <property type="match status" value="1"/>
</dbReference>
<evidence type="ECO:0000256" key="3">
    <source>
        <dbReference type="PIRSR" id="PIRSR613078-2"/>
    </source>
</evidence>
<accession>A0A0R1VNS5</accession>
<comment type="caution">
    <text evidence="4">The sequence shown here is derived from an EMBL/GenBank/DDBJ whole genome shotgun (WGS) entry which is preliminary data.</text>
</comment>
<dbReference type="GO" id="GO:0043456">
    <property type="term" value="P:regulation of pentose-phosphate shunt"/>
    <property type="evidence" value="ECO:0007669"/>
    <property type="project" value="TreeGrafter"/>
</dbReference>
<organism evidence="4 5">
    <name type="scientific">Limosilactobacillus gastricus DSM 16045</name>
    <dbReference type="NCBI Taxonomy" id="1423749"/>
    <lineage>
        <taxon>Bacteria</taxon>
        <taxon>Bacillati</taxon>
        <taxon>Bacillota</taxon>
        <taxon>Bacilli</taxon>
        <taxon>Lactobacillales</taxon>
        <taxon>Lactobacillaceae</taxon>
        <taxon>Limosilactobacillus</taxon>
    </lineage>
</organism>
<dbReference type="InterPro" id="IPR029033">
    <property type="entry name" value="His_PPase_superfam"/>
</dbReference>
<dbReference type="EMBL" id="AZFN01000003">
    <property type="protein sequence ID" value="KRM03340.1"/>
    <property type="molecule type" value="Genomic_DNA"/>
</dbReference>
<evidence type="ECO:0000313" key="4">
    <source>
        <dbReference type="EMBL" id="KRM03340.1"/>
    </source>
</evidence>
<dbReference type="GO" id="GO:0045820">
    <property type="term" value="P:negative regulation of glycolytic process"/>
    <property type="evidence" value="ECO:0007669"/>
    <property type="project" value="TreeGrafter"/>
</dbReference>
<dbReference type="GO" id="GO:0005829">
    <property type="term" value="C:cytosol"/>
    <property type="evidence" value="ECO:0007669"/>
    <property type="project" value="TreeGrafter"/>
</dbReference>
<dbReference type="PATRIC" id="fig|1423749.3.peg.1144"/>
<feature type="binding site" evidence="3">
    <location>
        <begin position="91"/>
        <end position="94"/>
    </location>
    <ligand>
        <name>substrate</name>
    </ligand>
</feature>
<sequence length="220" mass="25207">MKMMTKLNIFLVRHGQTYFNIYNKLQGWSNSPLTQQGREDAQRVGQRLKDIHFDAAFCSDLTRAVETCQTILNVNEADSVVRPRTTPDLREEFYGVFEGTNMSLAWEMAGLPHGYKTFKDIVTDYSINQAKDWLKEADPFHDAENSQEYWERLDRGLATIRQADLPDEANVLLVSHGNTCLSLIERFGEGKYDITERPANGSLSKLVMTDDDIKVITYNE</sequence>
<feature type="binding site" evidence="3">
    <location>
        <position position="63"/>
    </location>
    <ligand>
        <name>substrate</name>
    </ligand>
</feature>
<dbReference type="SUPFAM" id="SSF53254">
    <property type="entry name" value="Phosphoglycerate mutase-like"/>
    <property type="match status" value="1"/>
</dbReference>
<dbReference type="AlphaFoldDB" id="A0A0R1VNS5"/>
<reference evidence="4 5" key="1">
    <citation type="journal article" date="2015" name="Genome Announc.">
        <title>Expanding the biotechnology potential of lactobacilli through comparative genomics of 213 strains and associated genera.</title>
        <authorList>
            <person name="Sun Z."/>
            <person name="Harris H.M."/>
            <person name="McCann A."/>
            <person name="Guo C."/>
            <person name="Argimon S."/>
            <person name="Zhang W."/>
            <person name="Yang X."/>
            <person name="Jeffery I.B."/>
            <person name="Cooney J.C."/>
            <person name="Kagawa T.F."/>
            <person name="Liu W."/>
            <person name="Song Y."/>
            <person name="Salvetti E."/>
            <person name="Wrobel A."/>
            <person name="Rasinkangas P."/>
            <person name="Parkhill J."/>
            <person name="Rea M.C."/>
            <person name="O'Sullivan O."/>
            <person name="Ritari J."/>
            <person name="Douillard F.P."/>
            <person name="Paul Ross R."/>
            <person name="Yang R."/>
            <person name="Briner A.E."/>
            <person name="Felis G.E."/>
            <person name="de Vos W.M."/>
            <person name="Barrangou R."/>
            <person name="Klaenhammer T.R."/>
            <person name="Caufield P.W."/>
            <person name="Cui Y."/>
            <person name="Zhang H."/>
            <person name="O'Toole P.W."/>
        </authorList>
    </citation>
    <scope>NUCLEOTIDE SEQUENCE [LARGE SCALE GENOMIC DNA]</scope>
    <source>
        <strain evidence="4 5">DSM 16045</strain>
    </source>
</reference>
<protein>
    <submittedName>
        <fullName evidence="4">Phosphoglycerate mutase</fullName>
    </submittedName>
</protein>
<dbReference type="SMART" id="SM00855">
    <property type="entry name" value="PGAM"/>
    <property type="match status" value="1"/>
</dbReference>
<feature type="active site" description="Tele-phosphohistidine intermediate" evidence="2">
    <location>
        <position position="14"/>
    </location>
</feature>
<feature type="binding site" evidence="3">
    <location>
        <begin position="13"/>
        <end position="20"/>
    </location>
    <ligand>
        <name>substrate</name>
    </ligand>
</feature>
<evidence type="ECO:0000313" key="5">
    <source>
        <dbReference type="Proteomes" id="UP000051739"/>
    </source>
</evidence>
<keyword evidence="1" id="KW-0378">Hydrolase</keyword>
<name>A0A0R1VNS5_9LACO</name>
<dbReference type="InterPro" id="IPR051695">
    <property type="entry name" value="Phosphoglycerate_Mutase"/>
</dbReference>
<dbReference type="Pfam" id="PF00300">
    <property type="entry name" value="His_Phos_1"/>
    <property type="match status" value="1"/>
</dbReference>
<dbReference type="Gene3D" id="3.40.50.1240">
    <property type="entry name" value="Phosphoglycerate mutase-like"/>
    <property type="match status" value="1"/>
</dbReference>
<keyword evidence="5" id="KW-1185">Reference proteome</keyword>
<gene>
    <name evidence="4" type="ORF">FC60_GL001121</name>
</gene>
<evidence type="ECO:0000256" key="2">
    <source>
        <dbReference type="PIRSR" id="PIRSR613078-1"/>
    </source>
</evidence>
<evidence type="ECO:0000256" key="1">
    <source>
        <dbReference type="ARBA" id="ARBA00022801"/>
    </source>
</evidence>
<dbReference type="InterPro" id="IPR013078">
    <property type="entry name" value="His_Pase_superF_clade-1"/>
</dbReference>
<feature type="active site" description="Proton donor/acceptor" evidence="2">
    <location>
        <position position="91"/>
    </location>
</feature>
<dbReference type="Proteomes" id="UP000051739">
    <property type="component" value="Unassembled WGS sequence"/>
</dbReference>
<dbReference type="GO" id="GO:0004331">
    <property type="term" value="F:fructose-2,6-bisphosphate 2-phosphatase activity"/>
    <property type="evidence" value="ECO:0007669"/>
    <property type="project" value="TreeGrafter"/>
</dbReference>